<evidence type="ECO:0000256" key="1">
    <source>
        <dbReference type="ARBA" id="ARBA00004496"/>
    </source>
</evidence>
<proteinExistence type="inferred from homology"/>
<evidence type="ECO:0000259" key="16">
    <source>
        <dbReference type="Pfam" id="PF00275"/>
    </source>
</evidence>
<evidence type="ECO:0000256" key="13">
    <source>
        <dbReference type="ARBA" id="ARBA00042443"/>
    </source>
</evidence>
<evidence type="ECO:0000256" key="14">
    <source>
        <dbReference type="ARBA" id="ARBA00042842"/>
    </source>
</evidence>
<evidence type="ECO:0000256" key="4">
    <source>
        <dbReference type="ARBA" id="ARBA00022618"/>
    </source>
</evidence>
<evidence type="ECO:0000256" key="11">
    <source>
        <dbReference type="ARBA" id="ARBA00039108"/>
    </source>
</evidence>
<evidence type="ECO:0000256" key="9">
    <source>
        <dbReference type="ARBA" id="ARBA00023316"/>
    </source>
</evidence>
<feature type="non-terminal residue" evidence="17">
    <location>
        <position position="1"/>
    </location>
</feature>
<comment type="similarity">
    <text evidence="10">Belongs to the EPSP synthase family. MurA subfamily.</text>
</comment>
<evidence type="ECO:0000256" key="5">
    <source>
        <dbReference type="ARBA" id="ARBA00022679"/>
    </source>
</evidence>
<evidence type="ECO:0000256" key="10">
    <source>
        <dbReference type="ARBA" id="ARBA00038367"/>
    </source>
</evidence>
<dbReference type="InterPro" id="IPR001986">
    <property type="entry name" value="Enolpyruvate_Tfrase_dom"/>
</dbReference>
<evidence type="ECO:0000256" key="2">
    <source>
        <dbReference type="ARBA" id="ARBA00004752"/>
    </source>
</evidence>
<keyword evidence="6" id="KW-0133">Cell shape</keyword>
<evidence type="ECO:0000256" key="12">
    <source>
        <dbReference type="ARBA" id="ARBA00039754"/>
    </source>
</evidence>
<dbReference type="Pfam" id="PF00275">
    <property type="entry name" value="EPSP_synthase"/>
    <property type="match status" value="1"/>
</dbReference>
<keyword evidence="4" id="KW-0132">Cell division</keyword>
<evidence type="ECO:0000256" key="8">
    <source>
        <dbReference type="ARBA" id="ARBA00023306"/>
    </source>
</evidence>
<dbReference type="GO" id="GO:0051301">
    <property type="term" value="P:cell division"/>
    <property type="evidence" value="ECO:0007669"/>
    <property type="project" value="UniProtKB-KW"/>
</dbReference>
<keyword evidence="7" id="KW-0573">Peptidoglycan synthesis</keyword>
<dbReference type="EC" id="2.5.1.7" evidence="11"/>
<feature type="non-terminal residue" evidence="17">
    <location>
        <position position="231"/>
    </location>
</feature>
<dbReference type="PANTHER" id="PTHR43783:SF1">
    <property type="entry name" value="UDP-N-ACETYLGLUCOSAMINE 1-CARBOXYVINYLTRANSFERASE"/>
    <property type="match status" value="1"/>
</dbReference>
<organism evidence="17">
    <name type="scientific">marine metagenome</name>
    <dbReference type="NCBI Taxonomy" id="408172"/>
    <lineage>
        <taxon>unclassified sequences</taxon>
        <taxon>metagenomes</taxon>
        <taxon>ecological metagenomes</taxon>
    </lineage>
</organism>
<evidence type="ECO:0000256" key="3">
    <source>
        <dbReference type="ARBA" id="ARBA00022490"/>
    </source>
</evidence>
<dbReference type="EMBL" id="UINC01225846">
    <property type="protein sequence ID" value="SVE56075.1"/>
    <property type="molecule type" value="Genomic_DNA"/>
</dbReference>
<evidence type="ECO:0000256" key="7">
    <source>
        <dbReference type="ARBA" id="ARBA00022984"/>
    </source>
</evidence>
<keyword evidence="3" id="KW-0963">Cytoplasm</keyword>
<evidence type="ECO:0000313" key="17">
    <source>
        <dbReference type="EMBL" id="SVE56075.1"/>
    </source>
</evidence>
<dbReference type="InterPro" id="IPR050068">
    <property type="entry name" value="MurA_subfamily"/>
</dbReference>
<dbReference type="InterPro" id="IPR013792">
    <property type="entry name" value="RNA3'P_cycl/enolpyr_Trfase_a/b"/>
</dbReference>
<comment type="subcellular location">
    <subcellularLocation>
        <location evidence="1">Cytoplasm</location>
    </subcellularLocation>
</comment>
<dbReference type="PANTHER" id="PTHR43783">
    <property type="entry name" value="UDP-N-ACETYLGLUCOSAMINE 1-CARBOXYVINYLTRANSFERASE"/>
    <property type="match status" value="1"/>
</dbReference>
<dbReference type="GO" id="GO:0071555">
    <property type="term" value="P:cell wall organization"/>
    <property type="evidence" value="ECO:0007669"/>
    <property type="project" value="UniProtKB-KW"/>
</dbReference>
<gene>
    <name evidence="17" type="ORF">METZ01_LOCUS508929</name>
</gene>
<keyword evidence="5" id="KW-0808">Transferase</keyword>
<accession>A0A383EIG3</accession>
<dbReference type="AlphaFoldDB" id="A0A383EIG3"/>
<dbReference type="GO" id="GO:0005737">
    <property type="term" value="C:cytoplasm"/>
    <property type="evidence" value="ECO:0007669"/>
    <property type="project" value="UniProtKB-SubCell"/>
</dbReference>
<feature type="domain" description="Enolpyruvate transferase" evidence="16">
    <location>
        <begin position="1"/>
        <end position="229"/>
    </location>
</feature>
<dbReference type="GO" id="GO:0008760">
    <property type="term" value="F:UDP-N-acetylglucosamine 1-carboxyvinyltransferase activity"/>
    <property type="evidence" value="ECO:0007669"/>
    <property type="project" value="UniProtKB-EC"/>
</dbReference>
<dbReference type="Gene3D" id="3.65.10.10">
    <property type="entry name" value="Enolpyruvate transferase domain"/>
    <property type="match status" value="2"/>
</dbReference>
<sequence>IGERNTDYHYRGFARMSATVKGTPSGGYVVSAEDLRGASVYCDLPSHTGTENLIMAASLARGETVIVNAASDPEIGDFAELLVKMGAKIEGVGTRTVRIVGVDKLHGAEHTVMHDRLDAGLFIMAVAITKGEATLTGVRRDHLEIFDAKLTQMGVEIISRGDVTVTVRGPEKLTPINVVTTYYPGMSTDLQPALTALACVAHGDSYIRETVFEDRMGHVKNLRQFGASLSP</sequence>
<protein>
    <recommendedName>
        <fullName evidence="12">UDP-N-acetylglucosamine 1-carboxyvinyltransferase</fullName>
        <ecNumber evidence="11">2.5.1.7</ecNumber>
    </recommendedName>
    <alternativeName>
        <fullName evidence="13">Enoylpyruvate transferase</fullName>
    </alternativeName>
    <alternativeName>
        <fullName evidence="14">UDP-N-acetylglucosamine enolpyruvyl transferase</fullName>
    </alternativeName>
</protein>
<evidence type="ECO:0000256" key="15">
    <source>
        <dbReference type="ARBA" id="ARBA00047527"/>
    </source>
</evidence>
<comment type="catalytic activity">
    <reaction evidence="15">
        <text>phosphoenolpyruvate + UDP-N-acetyl-alpha-D-glucosamine = UDP-N-acetyl-3-O-(1-carboxyvinyl)-alpha-D-glucosamine + phosphate</text>
        <dbReference type="Rhea" id="RHEA:18681"/>
        <dbReference type="ChEBI" id="CHEBI:43474"/>
        <dbReference type="ChEBI" id="CHEBI:57705"/>
        <dbReference type="ChEBI" id="CHEBI:58702"/>
        <dbReference type="ChEBI" id="CHEBI:68483"/>
        <dbReference type="EC" id="2.5.1.7"/>
    </reaction>
</comment>
<name>A0A383EIG3_9ZZZZ</name>
<dbReference type="InterPro" id="IPR036968">
    <property type="entry name" value="Enolpyruvate_Tfrase_sf"/>
</dbReference>
<keyword evidence="9" id="KW-0961">Cell wall biogenesis/degradation</keyword>
<comment type="pathway">
    <text evidence="2">Cell wall biogenesis; peptidoglycan biosynthesis.</text>
</comment>
<keyword evidence="8" id="KW-0131">Cell cycle</keyword>
<dbReference type="GO" id="GO:0008360">
    <property type="term" value="P:regulation of cell shape"/>
    <property type="evidence" value="ECO:0007669"/>
    <property type="project" value="UniProtKB-KW"/>
</dbReference>
<dbReference type="SUPFAM" id="SSF55205">
    <property type="entry name" value="EPT/RTPC-like"/>
    <property type="match status" value="1"/>
</dbReference>
<dbReference type="GO" id="GO:0009252">
    <property type="term" value="P:peptidoglycan biosynthetic process"/>
    <property type="evidence" value="ECO:0007669"/>
    <property type="project" value="UniProtKB-KW"/>
</dbReference>
<reference evidence="17" key="1">
    <citation type="submission" date="2018-05" db="EMBL/GenBank/DDBJ databases">
        <authorList>
            <person name="Lanie J.A."/>
            <person name="Ng W.-L."/>
            <person name="Kazmierczak K.M."/>
            <person name="Andrzejewski T.M."/>
            <person name="Davidsen T.M."/>
            <person name="Wayne K.J."/>
            <person name="Tettelin H."/>
            <person name="Glass J.I."/>
            <person name="Rusch D."/>
            <person name="Podicherti R."/>
            <person name="Tsui H.-C.T."/>
            <person name="Winkler M.E."/>
        </authorList>
    </citation>
    <scope>NUCLEOTIDE SEQUENCE</scope>
</reference>
<evidence type="ECO:0000256" key="6">
    <source>
        <dbReference type="ARBA" id="ARBA00022960"/>
    </source>
</evidence>